<proteinExistence type="predicted"/>
<evidence type="ECO:0000313" key="8">
    <source>
        <dbReference type="WBParaSite" id="PTRK_0001487600.1"/>
    </source>
</evidence>
<feature type="transmembrane region" description="Helical" evidence="5">
    <location>
        <begin position="273"/>
        <end position="298"/>
    </location>
</feature>
<dbReference type="Proteomes" id="UP000038045">
    <property type="component" value="Unplaced"/>
</dbReference>
<evidence type="ECO:0000256" key="5">
    <source>
        <dbReference type="SAM" id="Phobius"/>
    </source>
</evidence>
<dbReference type="PANTHER" id="PTHR23017">
    <property type="entry name" value="SERPENTINE RECEPTOR, CLASS X"/>
    <property type="match status" value="1"/>
</dbReference>
<dbReference type="Gene3D" id="1.20.1070.10">
    <property type="entry name" value="Rhodopsin 7-helix transmembrane proteins"/>
    <property type="match status" value="1"/>
</dbReference>
<evidence type="ECO:0000256" key="4">
    <source>
        <dbReference type="ARBA" id="ARBA00023136"/>
    </source>
</evidence>
<keyword evidence="3 5" id="KW-1133">Transmembrane helix</keyword>
<dbReference type="GO" id="GO:0016020">
    <property type="term" value="C:membrane"/>
    <property type="evidence" value="ECO:0007669"/>
    <property type="project" value="UniProtKB-SubCell"/>
</dbReference>
<dbReference type="SUPFAM" id="SSF81321">
    <property type="entry name" value="Family A G protein-coupled receptor-like"/>
    <property type="match status" value="1"/>
</dbReference>
<protein>
    <submittedName>
        <fullName evidence="8">G_PROTEIN_RECEP_F1_2 domain-containing protein</fullName>
    </submittedName>
</protein>
<reference evidence="8" key="1">
    <citation type="submission" date="2017-02" db="UniProtKB">
        <authorList>
            <consortium name="WormBaseParasite"/>
        </authorList>
    </citation>
    <scope>IDENTIFICATION</scope>
</reference>
<name>A0A0N5A0C7_PARTI</name>
<feature type="transmembrane region" description="Helical" evidence="5">
    <location>
        <begin position="245"/>
        <end position="267"/>
    </location>
</feature>
<dbReference type="AlphaFoldDB" id="A0A0N5A0C7"/>
<comment type="subcellular location">
    <subcellularLocation>
        <location evidence="1">Membrane</location>
    </subcellularLocation>
</comment>
<keyword evidence="7" id="KW-1185">Reference proteome</keyword>
<dbReference type="InterPro" id="IPR017452">
    <property type="entry name" value="GPCR_Rhodpsn_7TM"/>
</dbReference>
<dbReference type="Pfam" id="PF10328">
    <property type="entry name" value="7TM_GPCR_Srx"/>
    <property type="match status" value="2"/>
</dbReference>
<dbReference type="PANTHER" id="PTHR23017:SF3">
    <property type="entry name" value="G-PROTEIN COUPLED RECEPTORS FAMILY 1 PROFILE DOMAIN-CONTAINING PROTEIN"/>
    <property type="match status" value="1"/>
</dbReference>
<dbReference type="InterPro" id="IPR019430">
    <property type="entry name" value="7TM_GPCR_serpentine_rcpt_Srx"/>
</dbReference>
<evidence type="ECO:0000259" key="6">
    <source>
        <dbReference type="PROSITE" id="PS50262"/>
    </source>
</evidence>
<evidence type="ECO:0000256" key="1">
    <source>
        <dbReference type="ARBA" id="ARBA00004370"/>
    </source>
</evidence>
<feature type="transmembrane region" description="Helical" evidence="5">
    <location>
        <begin position="40"/>
        <end position="68"/>
    </location>
</feature>
<feature type="transmembrane region" description="Helical" evidence="5">
    <location>
        <begin position="6"/>
        <end position="28"/>
    </location>
</feature>
<evidence type="ECO:0000313" key="7">
    <source>
        <dbReference type="Proteomes" id="UP000038045"/>
    </source>
</evidence>
<keyword evidence="4 5" id="KW-0472">Membrane</keyword>
<feature type="transmembrane region" description="Helical" evidence="5">
    <location>
        <begin position="172"/>
        <end position="193"/>
    </location>
</feature>
<organism evidence="7 8">
    <name type="scientific">Parastrongyloides trichosuri</name>
    <name type="common">Possum-specific nematode worm</name>
    <dbReference type="NCBI Taxonomy" id="131310"/>
    <lineage>
        <taxon>Eukaryota</taxon>
        <taxon>Metazoa</taxon>
        <taxon>Ecdysozoa</taxon>
        <taxon>Nematoda</taxon>
        <taxon>Chromadorea</taxon>
        <taxon>Rhabditida</taxon>
        <taxon>Tylenchina</taxon>
        <taxon>Panagrolaimomorpha</taxon>
        <taxon>Strongyloidoidea</taxon>
        <taxon>Strongyloididae</taxon>
        <taxon>Parastrongyloides</taxon>
    </lineage>
</organism>
<evidence type="ECO:0000256" key="3">
    <source>
        <dbReference type="ARBA" id="ARBA00022989"/>
    </source>
</evidence>
<dbReference type="WBParaSite" id="PTRK_0001487600.1">
    <property type="protein sequence ID" value="PTRK_0001487600.1"/>
    <property type="gene ID" value="PTRK_0001487600"/>
</dbReference>
<dbReference type="CDD" id="cd00637">
    <property type="entry name" value="7tm_classA_rhodopsin-like"/>
    <property type="match status" value="1"/>
</dbReference>
<sequence length="311" mass="36041">MISEKIIAVLCYFVICSFGFTINLYCFFKIRKLKDFKNCFGYICICQVISNIVTCTIFLCWACPSILFLKEDTATYEFINLIFGKISILIWNLNMYSHIAASFNRFIAIYFPIRYTRIFDRKTVTIIISLIWFLSFCHVVPYIFFGCIYRFSIDDLTWNFVSNKCTDILSSLDLYLSLSNVVISLFLDILNFIKLGIHAKKSGSIRNIGVVTKSQITMVVTNAQNKNKSQTQKKTSNVYNNRIRFFFQSFVQSLIIAVELMSFHIFVKYATSKIWAMIATSCAWALCHTLDGVILCFFNKEIRSGIPCFKF</sequence>
<evidence type="ECO:0000256" key="2">
    <source>
        <dbReference type="ARBA" id="ARBA00022692"/>
    </source>
</evidence>
<feature type="transmembrane region" description="Helical" evidence="5">
    <location>
        <begin position="88"/>
        <end position="111"/>
    </location>
</feature>
<feature type="transmembrane region" description="Helical" evidence="5">
    <location>
        <begin position="123"/>
        <end position="152"/>
    </location>
</feature>
<keyword evidence="2 5" id="KW-0812">Transmembrane</keyword>
<feature type="domain" description="G-protein coupled receptors family 1 profile" evidence="6">
    <location>
        <begin position="19"/>
        <end position="258"/>
    </location>
</feature>
<accession>A0A0N5A0C7</accession>
<dbReference type="PROSITE" id="PS50262">
    <property type="entry name" value="G_PROTEIN_RECEP_F1_2"/>
    <property type="match status" value="1"/>
</dbReference>